<evidence type="ECO:0000256" key="1">
    <source>
        <dbReference type="ARBA" id="ARBA00008861"/>
    </source>
</evidence>
<evidence type="ECO:0000256" key="3">
    <source>
        <dbReference type="ARBA" id="ARBA00030602"/>
    </source>
</evidence>
<accession>A0A395GQ04</accession>
<dbReference type="AlphaFoldDB" id="A0A395GQ04"/>
<reference evidence="5 6" key="1">
    <citation type="submission" date="2018-02" db="EMBL/GenBank/DDBJ databases">
        <title>The genomes of Aspergillus section Nigri reveals drivers in fungal speciation.</title>
        <authorList>
            <consortium name="DOE Joint Genome Institute"/>
            <person name="Vesth T.C."/>
            <person name="Nybo J."/>
            <person name="Theobald S."/>
            <person name="Brandl J."/>
            <person name="Frisvad J.C."/>
            <person name="Nielsen K.F."/>
            <person name="Lyhne E.K."/>
            <person name="Kogle M.E."/>
            <person name="Kuo A."/>
            <person name="Riley R."/>
            <person name="Clum A."/>
            <person name="Nolan M."/>
            <person name="Lipzen A."/>
            <person name="Salamov A."/>
            <person name="Henrissat B."/>
            <person name="Wiebenga A."/>
            <person name="De vries R.P."/>
            <person name="Grigoriev I.V."/>
            <person name="Mortensen U.H."/>
            <person name="Andersen M.R."/>
            <person name="Baker S.E."/>
        </authorList>
    </citation>
    <scope>NUCLEOTIDE SEQUENCE [LARGE SCALE GENOMIC DNA]</scope>
    <source>
        <strain evidence="5 6">CBS 121593</strain>
    </source>
</reference>
<evidence type="ECO:0000259" key="4">
    <source>
        <dbReference type="Pfam" id="PF06094"/>
    </source>
</evidence>
<dbReference type="EMBL" id="KZ824463">
    <property type="protein sequence ID" value="RAK97436.1"/>
    <property type="molecule type" value="Genomic_DNA"/>
</dbReference>
<dbReference type="Proteomes" id="UP000249402">
    <property type="component" value="Unassembled WGS sequence"/>
</dbReference>
<evidence type="ECO:0000256" key="2">
    <source>
        <dbReference type="ARBA" id="ARBA00022679"/>
    </source>
</evidence>
<dbReference type="PANTHER" id="PTHR31544:SF4">
    <property type="entry name" value="GAMMA-GLUTAMYLCYCLOTRANSFERASE-RELATED"/>
    <property type="match status" value="1"/>
</dbReference>
<dbReference type="SUPFAM" id="SSF110857">
    <property type="entry name" value="Gamma-glutamyl cyclotransferase-like"/>
    <property type="match status" value="1"/>
</dbReference>
<dbReference type="InterPro" id="IPR045038">
    <property type="entry name" value="AIG2-like"/>
</dbReference>
<gene>
    <name evidence="5" type="ORF">BO80DRAFT_428280</name>
</gene>
<dbReference type="GO" id="GO:0016740">
    <property type="term" value="F:transferase activity"/>
    <property type="evidence" value="ECO:0007669"/>
    <property type="project" value="UniProtKB-KW"/>
</dbReference>
<dbReference type="CDD" id="cd06661">
    <property type="entry name" value="GGCT_like"/>
    <property type="match status" value="1"/>
</dbReference>
<evidence type="ECO:0000313" key="5">
    <source>
        <dbReference type="EMBL" id="RAK97436.1"/>
    </source>
</evidence>
<dbReference type="InterPro" id="IPR013024">
    <property type="entry name" value="GGCT-like"/>
</dbReference>
<comment type="similarity">
    <text evidence="1">Belongs to the gamma-glutamylcyclotransferase family.</text>
</comment>
<sequence>MDLLAELENLAIMTEHENDEESLRTGPSQYQPAPAPLDLSARDQKSTFLVKLEGPLNSPTHIQSLSNSLTTPILKSAEGIDATAPATFCLITGRMKLALLSALAGSTFSPTFIRVNLAVKDLSEYSRAPTLGCDVDPTLPQHRASHAEVFYPMQDQYPVWYFFYGTLAVSDNLAARLGLSEIPMLRKAWVRGGVLRTWGGGKYKALIDGSANTRVDGWAYEVASADEEEMLRYYETDYYEVVRCDIHVQDVAGIVKGLVFRFVRGCG</sequence>
<protein>
    <recommendedName>
        <fullName evidence="3">Putative gamma-glutamylcyclotransferase</fullName>
    </recommendedName>
</protein>
<keyword evidence="6" id="KW-1185">Reference proteome</keyword>
<dbReference type="PANTHER" id="PTHR31544">
    <property type="entry name" value="AIG2-LIKE PROTEIN D"/>
    <property type="match status" value="1"/>
</dbReference>
<dbReference type="OrthoDB" id="3262926at2759"/>
<dbReference type="RefSeq" id="XP_025571764.1">
    <property type="nucleotide sequence ID" value="XM_025720216.1"/>
</dbReference>
<dbReference type="VEuPathDB" id="FungiDB:BO80DRAFT_428280"/>
<proteinExistence type="inferred from homology"/>
<name>A0A395GQ04_9EURO</name>
<feature type="domain" description="Gamma-glutamylcyclotransferase AIG2-like" evidence="4">
    <location>
        <begin position="161"/>
        <end position="249"/>
    </location>
</feature>
<dbReference type="InterPro" id="IPR009288">
    <property type="entry name" value="AIG2-like_dom"/>
</dbReference>
<dbReference type="GeneID" id="37225081"/>
<evidence type="ECO:0000313" key="6">
    <source>
        <dbReference type="Proteomes" id="UP000249402"/>
    </source>
</evidence>
<dbReference type="Gene3D" id="3.10.490.10">
    <property type="entry name" value="Gamma-glutamyl cyclotransferase-like"/>
    <property type="match status" value="1"/>
</dbReference>
<dbReference type="Pfam" id="PF06094">
    <property type="entry name" value="GGACT"/>
    <property type="match status" value="1"/>
</dbReference>
<dbReference type="InterPro" id="IPR036568">
    <property type="entry name" value="GGCT-like_sf"/>
</dbReference>
<organism evidence="5 6">
    <name type="scientific">Aspergillus ibericus CBS 121593</name>
    <dbReference type="NCBI Taxonomy" id="1448316"/>
    <lineage>
        <taxon>Eukaryota</taxon>
        <taxon>Fungi</taxon>
        <taxon>Dikarya</taxon>
        <taxon>Ascomycota</taxon>
        <taxon>Pezizomycotina</taxon>
        <taxon>Eurotiomycetes</taxon>
        <taxon>Eurotiomycetidae</taxon>
        <taxon>Eurotiales</taxon>
        <taxon>Aspergillaceae</taxon>
        <taxon>Aspergillus</taxon>
        <taxon>Aspergillus subgen. Circumdati</taxon>
    </lineage>
</organism>
<keyword evidence="2" id="KW-0808">Transferase</keyword>